<sequence length="79" mass="9359">MAGRIKDLKYLPPQKHEPLLRNRHLLPSPHPSSFVPHHRRINSDISKDPLTWLRIERQVVQSKTPHLPPPWNHIRYLGI</sequence>
<dbReference type="AlphaFoldDB" id="A0A4Z2HP69"/>
<dbReference type="EMBL" id="SRLO01000200">
    <property type="protein sequence ID" value="TNN67639.1"/>
    <property type="molecule type" value="Genomic_DNA"/>
</dbReference>
<dbReference type="Proteomes" id="UP000314294">
    <property type="component" value="Unassembled WGS sequence"/>
</dbReference>
<organism evidence="1 2">
    <name type="scientific">Liparis tanakae</name>
    <name type="common">Tanaka's snailfish</name>
    <dbReference type="NCBI Taxonomy" id="230148"/>
    <lineage>
        <taxon>Eukaryota</taxon>
        <taxon>Metazoa</taxon>
        <taxon>Chordata</taxon>
        <taxon>Craniata</taxon>
        <taxon>Vertebrata</taxon>
        <taxon>Euteleostomi</taxon>
        <taxon>Actinopterygii</taxon>
        <taxon>Neopterygii</taxon>
        <taxon>Teleostei</taxon>
        <taxon>Neoteleostei</taxon>
        <taxon>Acanthomorphata</taxon>
        <taxon>Eupercaria</taxon>
        <taxon>Perciformes</taxon>
        <taxon>Cottioidei</taxon>
        <taxon>Cottales</taxon>
        <taxon>Liparidae</taxon>
        <taxon>Liparis</taxon>
    </lineage>
</organism>
<protein>
    <submittedName>
        <fullName evidence="1">Uncharacterized protein</fullName>
    </submittedName>
</protein>
<gene>
    <name evidence="1" type="ORF">EYF80_022103</name>
</gene>
<accession>A0A4Z2HP69</accession>
<evidence type="ECO:0000313" key="1">
    <source>
        <dbReference type="EMBL" id="TNN67639.1"/>
    </source>
</evidence>
<proteinExistence type="predicted"/>
<name>A0A4Z2HP69_9TELE</name>
<keyword evidence="2" id="KW-1185">Reference proteome</keyword>
<comment type="caution">
    <text evidence="1">The sequence shown here is derived from an EMBL/GenBank/DDBJ whole genome shotgun (WGS) entry which is preliminary data.</text>
</comment>
<evidence type="ECO:0000313" key="2">
    <source>
        <dbReference type="Proteomes" id="UP000314294"/>
    </source>
</evidence>
<reference evidence="1 2" key="1">
    <citation type="submission" date="2019-03" db="EMBL/GenBank/DDBJ databases">
        <title>First draft genome of Liparis tanakae, snailfish: a comprehensive survey of snailfish specific genes.</title>
        <authorList>
            <person name="Kim W."/>
            <person name="Song I."/>
            <person name="Jeong J.-H."/>
            <person name="Kim D."/>
            <person name="Kim S."/>
            <person name="Ryu S."/>
            <person name="Song J.Y."/>
            <person name="Lee S.K."/>
        </authorList>
    </citation>
    <scope>NUCLEOTIDE SEQUENCE [LARGE SCALE GENOMIC DNA]</scope>
    <source>
        <tissue evidence="1">Muscle</tissue>
    </source>
</reference>